<gene>
    <name evidence="2" type="ORF">WR25_24914</name>
</gene>
<evidence type="ECO:0000256" key="1">
    <source>
        <dbReference type="SAM" id="MobiDB-lite"/>
    </source>
</evidence>
<evidence type="ECO:0000313" key="3">
    <source>
        <dbReference type="Proteomes" id="UP000218231"/>
    </source>
</evidence>
<dbReference type="EMBL" id="LIAE01006924">
    <property type="protein sequence ID" value="PAV83776.1"/>
    <property type="molecule type" value="Genomic_DNA"/>
</dbReference>
<feature type="compositionally biased region" description="Low complexity" evidence="1">
    <location>
        <begin position="350"/>
        <end position="362"/>
    </location>
</feature>
<feature type="compositionally biased region" description="Acidic residues" evidence="1">
    <location>
        <begin position="331"/>
        <end position="349"/>
    </location>
</feature>
<protein>
    <submittedName>
        <fullName evidence="2">Uncharacterized protein</fullName>
    </submittedName>
</protein>
<dbReference type="Proteomes" id="UP000218231">
    <property type="component" value="Unassembled WGS sequence"/>
</dbReference>
<dbReference type="PROSITE" id="PS50096">
    <property type="entry name" value="IQ"/>
    <property type="match status" value="1"/>
</dbReference>
<reference evidence="2 3" key="1">
    <citation type="journal article" date="2017" name="Curr. Biol.">
        <title>Genome architecture and evolution of a unichromosomal asexual nematode.</title>
        <authorList>
            <person name="Fradin H."/>
            <person name="Zegar C."/>
            <person name="Gutwein M."/>
            <person name="Lucas J."/>
            <person name="Kovtun M."/>
            <person name="Corcoran D."/>
            <person name="Baugh L.R."/>
            <person name="Kiontke K."/>
            <person name="Gunsalus K."/>
            <person name="Fitch D.H."/>
            <person name="Piano F."/>
        </authorList>
    </citation>
    <scope>NUCLEOTIDE SEQUENCE [LARGE SCALE GENOMIC DNA]</scope>
    <source>
        <strain evidence="2">PF1309</strain>
    </source>
</reference>
<name>A0A2A2LC10_9BILA</name>
<dbReference type="AlphaFoldDB" id="A0A2A2LC10"/>
<accession>A0A2A2LC10</accession>
<feature type="region of interest" description="Disordered" evidence="1">
    <location>
        <begin position="319"/>
        <end position="362"/>
    </location>
</feature>
<sequence>MNGNRIDTETSEYVIERLYTKESTSQTISSLSKENQYTQIITPDVVHMKIGHLISCLNVIRSEEEKMNDLAEVRISGDKILQNVYDSFIAIRHQLEPYTTQTPFSSLNFLMASVTGVSSGSVKRICQDKLPRLRIPVVDKKIYKSDISSKKMNQDEEESNEWVVERVFRSQKGVQTIRPLRDVSHKSTQAESKDNIILMMIGHRMADFKVTRPKGYQKLDKLDGVRVSGHVILQNIFDSFTQLKQQFHPNARRTSFANTSQSVSFLTGVALPTIFRICHRNEIPKRKPILDMQAYNRKYYERKKMRKARLLQESGDLIRTVKMKKKKNEGNDLEEQEEEEIEDESESENGETSNSTSNDQPQ</sequence>
<evidence type="ECO:0000313" key="2">
    <source>
        <dbReference type="EMBL" id="PAV83776.1"/>
    </source>
</evidence>
<comment type="caution">
    <text evidence="2">The sequence shown here is derived from an EMBL/GenBank/DDBJ whole genome shotgun (WGS) entry which is preliminary data.</text>
</comment>
<keyword evidence="3" id="KW-1185">Reference proteome</keyword>
<proteinExistence type="predicted"/>
<organism evidence="2 3">
    <name type="scientific">Diploscapter pachys</name>
    <dbReference type="NCBI Taxonomy" id="2018661"/>
    <lineage>
        <taxon>Eukaryota</taxon>
        <taxon>Metazoa</taxon>
        <taxon>Ecdysozoa</taxon>
        <taxon>Nematoda</taxon>
        <taxon>Chromadorea</taxon>
        <taxon>Rhabditida</taxon>
        <taxon>Rhabditina</taxon>
        <taxon>Rhabditomorpha</taxon>
        <taxon>Rhabditoidea</taxon>
        <taxon>Rhabditidae</taxon>
        <taxon>Diploscapter</taxon>
    </lineage>
</organism>